<reference evidence="2" key="1">
    <citation type="journal article" date="2020" name="Stud. Mycol.">
        <title>101 Dothideomycetes genomes: a test case for predicting lifestyles and emergence of pathogens.</title>
        <authorList>
            <person name="Haridas S."/>
            <person name="Albert R."/>
            <person name="Binder M."/>
            <person name="Bloem J."/>
            <person name="Labutti K."/>
            <person name="Salamov A."/>
            <person name="Andreopoulos B."/>
            <person name="Baker S."/>
            <person name="Barry K."/>
            <person name="Bills G."/>
            <person name="Bluhm B."/>
            <person name="Cannon C."/>
            <person name="Castanera R."/>
            <person name="Culley D."/>
            <person name="Daum C."/>
            <person name="Ezra D."/>
            <person name="Gonzalez J."/>
            <person name="Henrissat B."/>
            <person name="Kuo A."/>
            <person name="Liang C."/>
            <person name="Lipzen A."/>
            <person name="Lutzoni F."/>
            <person name="Magnuson J."/>
            <person name="Mondo S."/>
            <person name="Nolan M."/>
            <person name="Ohm R."/>
            <person name="Pangilinan J."/>
            <person name="Park H.-J."/>
            <person name="Ramirez L."/>
            <person name="Alfaro M."/>
            <person name="Sun H."/>
            <person name="Tritt A."/>
            <person name="Yoshinaga Y."/>
            <person name="Zwiers L.-H."/>
            <person name="Turgeon B."/>
            <person name="Goodwin S."/>
            <person name="Spatafora J."/>
            <person name="Crous P."/>
            <person name="Grigoriev I."/>
        </authorList>
    </citation>
    <scope>NUCLEOTIDE SEQUENCE</scope>
    <source>
        <strain evidence="2">CBS 627.86</strain>
    </source>
</reference>
<feature type="region of interest" description="Disordered" evidence="1">
    <location>
        <begin position="119"/>
        <end position="173"/>
    </location>
</feature>
<proteinExistence type="predicted"/>
<gene>
    <name evidence="2" type="ORF">BDV96DRAFT_596339</name>
</gene>
<dbReference type="OrthoDB" id="3801355at2759"/>
<dbReference type="AlphaFoldDB" id="A0A6A5ZJA2"/>
<evidence type="ECO:0000313" key="3">
    <source>
        <dbReference type="Proteomes" id="UP000799770"/>
    </source>
</evidence>
<accession>A0A6A5ZJA2</accession>
<name>A0A6A5ZJA2_9PLEO</name>
<protein>
    <submittedName>
        <fullName evidence="2">Uncharacterized protein</fullName>
    </submittedName>
</protein>
<dbReference type="Proteomes" id="UP000799770">
    <property type="component" value="Unassembled WGS sequence"/>
</dbReference>
<keyword evidence="3" id="KW-1185">Reference proteome</keyword>
<evidence type="ECO:0000256" key="1">
    <source>
        <dbReference type="SAM" id="MobiDB-lite"/>
    </source>
</evidence>
<feature type="compositionally biased region" description="Basic and acidic residues" evidence="1">
    <location>
        <begin position="124"/>
        <end position="162"/>
    </location>
</feature>
<organism evidence="2 3">
    <name type="scientific">Lophiotrema nucula</name>
    <dbReference type="NCBI Taxonomy" id="690887"/>
    <lineage>
        <taxon>Eukaryota</taxon>
        <taxon>Fungi</taxon>
        <taxon>Dikarya</taxon>
        <taxon>Ascomycota</taxon>
        <taxon>Pezizomycotina</taxon>
        <taxon>Dothideomycetes</taxon>
        <taxon>Pleosporomycetidae</taxon>
        <taxon>Pleosporales</taxon>
        <taxon>Lophiotremataceae</taxon>
        <taxon>Lophiotrema</taxon>
    </lineage>
</organism>
<sequence>MVKVLENRVVDLDLLPGTKDQQEAAAAAQQTITEALPEGSAQNQTPAKNATNAGKAVGAAVGGSVKGVVDTAGNTVGTLGEGLAGTVGGLGKGVGSAAVYGGTALDGVGRSIGSGLGFGGTKGKQTEQVKTEVEATKSKQDDSKRLGHEENGGALDDIEKTESIQLNAGEDEK</sequence>
<dbReference type="EMBL" id="ML977315">
    <property type="protein sequence ID" value="KAF2119642.1"/>
    <property type="molecule type" value="Genomic_DNA"/>
</dbReference>
<evidence type="ECO:0000313" key="2">
    <source>
        <dbReference type="EMBL" id="KAF2119642.1"/>
    </source>
</evidence>